<keyword evidence="7" id="KW-1185">Reference proteome</keyword>
<sequence>MNDCDTLVAGAGAAGMAAALAAARPGRTVVLAEARETFRQGSNTAMSTSMIPAAGSRWQRAAGVEDSPGRFLADIRAKTHDRVDPVVAAALTSVAPELVDWLADDCGVPLELVTDFRYPGHSALRCHSVPDRSGAALHRALLDAAADRDDLHLIVPATLVDVRTDEGGAVRGAVLERPDGSREELSCPAVVLATNGFAADPDLVRRHLPEIAHGVYHGGEASRGDALRLAERLGLDTGYLDAYQGHGSLAVPDAILLTWATVMHGGFLVDSTGRRFGDETVGYSEYAVPVLSRPDGRAWVVYDERVHDACRAFKDYRDVLAAGAVRWADDVDALAAVLGAPTDALAATLADADAAASGTASDAFGRSAWGAPLRPPYAAVRVTGALFHTQGGLRVDRHARVLRAGQPVPGLYAAGGAAVGISGHGADGYLAGNGLLAALGLGYLAGRHATA</sequence>
<protein>
    <submittedName>
        <fullName evidence="6">FAD-binding dehydrogenase</fullName>
    </submittedName>
</protein>
<dbReference type="PANTHER" id="PTHR43400">
    <property type="entry name" value="FUMARATE REDUCTASE"/>
    <property type="match status" value="1"/>
</dbReference>
<dbReference type="GO" id="GO:0008202">
    <property type="term" value="P:steroid metabolic process"/>
    <property type="evidence" value="ECO:0007669"/>
    <property type="project" value="UniProtKB-ARBA"/>
</dbReference>
<dbReference type="SUPFAM" id="SSF51905">
    <property type="entry name" value="FAD/NAD(P)-binding domain"/>
    <property type="match status" value="1"/>
</dbReference>
<dbReference type="Pfam" id="PF00890">
    <property type="entry name" value="FAD_binding_2"/>
    <property type="match status" value="1"/>
</dbReference>
<reference evidence="6 7" key="1">
    <citation type="submission" date="2017-03" db="EMBL/GenBank/DDBJ databases">
        <title>Whole genome sequence of Micromonospora wenchangensis, isolated from mangrove soil.</title>
        <authorList>
            <person name="Yang H."/>
        </authorList>
    </citation>
    <scope>NUCLEOTIDE SEQUENCE [LARGE SCALE GENOMIC DNA]</scope>
    <source>
        <strain evidence="6 7">CCTCC AA 2012002</strain>
    </source>
</reference>
<dbReference type="RefSeq" id="WP_088643362.1">
    <property type="nucleotide sequence ID" value="NZ_CBDRBW010000027.1"/>
</dbReference>
<gene>
    <name evidence="6" type="ORF">B5D80_09145</name>
</gene>
<dbReference type="SUPFAM" id="SSF56425">
    <property type="entry name" value="Succinate dehydrogenase/fumarate reductase flavoprotein, catalytic domain"/>
    <property type="match status" value="1"/>
</dbReference>
<dbReference type="InterPro" id="IPR027477">
    <property type="entry name" value="Succ_DH/fumarate_Rdtase_cat_sf"/>
</dbReference>
<dbReference type="InterPro" id="IPR003953">
    <property type="entry name" value="FAD-dep_OxRdtase_2_FAD-bd"/>
</dbReference>
<evidence type="ECO:0000313" key="7">
    <source>
        <dbReference type="Proteomes" id="UP000197174"/>
    </source>
</evidence>
<dbReference type="Gene3D" id="3.50.50.60">
    <property type="entry name" value="FAD/NAD(P)-binding domain"/>
    <property type="match status" value="1"/>
</dbReference>
<feature type="domain" description="FAD-dependent oxidoreductase 2 FAD-binding" evidence="5">
    <location>
        <begin position="5"/>
        <end position="423"/>
    </location>
</feature>
<dbReference type="Gene3D" id="3.90.700.10">
    <property type="entry name" value="Succinate dehydrogenase/fumarate reductase flavoprotein, catalytic domain"/>
    <property type="match status" value="1"/>
</dbReference>
<dbReference type="EMBL" id="MZMV01000011">
    <property type="protein sequence ID" value="OWV09551.1"/>
    <property type="molecule type" value="Genomic_DNA"/>
</dbReference>
<evidence type="ECO:0000256" key="2">
    <source>
        <dbReference type="ARBA" id="ARBA00022630"/>
    </source>
</evidence>
<accession>A0A246RPQ1</accession>
<dbReference type="AlphaFoldDB" id="A0A246RPQ1"/>
<name>A0A246RPQ1_9ACTN</name>
<keyword evidence="3" id="KW-0274">FAD</keyword>
<organism evidence="6 7">
    <name type="scientific">Micromonospora wenchangensis</name>
    <dbReference type="NCBI Taxonomy" id="1185415"/>
    <lineage>
        <taxon>Bacteria</taxon>
        <taxon>Bacillati</taxon>
        <taxon>Actinomycetota</taxon>
        <taxon>Actinomycetes</taxon>
        <taxon>Micromonosporales</taxon>
        <taxon>Micromonosporaceae</taxon>
        <taxon>Micromonospora</taxon>
    </lineage>
</organism>
<evidence type="ECO:0000256" key="1">
    <source>
        <dbReference type="ARBA" id="ARBA00001974"/>
    </source>
</evidence>
<dbReference type="OrthoDB" id="9813348at2"/>
<proteinExistence type="predicted"/>
<dbReference type="InterPro" id="IPR050315">
    <property type="entry name" value="FAD-oxidoreductase_2"/>
</dbReference>
<dbReference type="GO" id="GO:0033765">
    <property type="term" value="F:steroid dehydrogenase activity, acting on the CH-CH group of donors"/>
    <property type="evidence" value="ECO:0007669"/>
    <property type="project" value="UniProtKB-ARBA"/>
</dbReference>
<comment type="caution">
    <text evidence="6">The sequence shown here is derived from an EMBL/GenBank/DDBJ whole genome shotgun (WGS) entry which is preliminary data.</text>
</comment>
<keyword evidence="4" id="KW-0560">Oxidoreductase</keyword>
<comment type="cofactor">
    <cofactor evidence="1">
        <name>FAD</name>
        <dbReference type="ChEBI" id="CHEBI:57692"/>
    </cofactor>
</comment>
<evidence type="ECO:0000259" key="5">
    <source>
        <dbReference type="Pfam" id="PF00890"/>
    </source>
</evidence>
<evidence type="ECO:0000256" key="3">
    <source>
        <dbReference type="ARBA" id="ARBA00022827"/>
    </source>
</evidence>
<evidence type="ECO:0000256" key="4">
    <source>
        <dbReference type="ARBA" id="ARBA00023002"/>
    </source>
</evidence>
<dbReference type="Proteomes" id="UP000197174">
    <property type="component" value="Unassembled WGS sequence"/>
</dbReference>
<dbReference type="InterPro" id="IPR036188">
    <property type="entry name" value="FAD/NAD-bd_sf"/>
</dbReference>
<keyword evidence="2" id="KW-0285">Flavoprotein</keyword>
<evidence type="ECO:0000313" key="6">
    <source>
        <dbReference type="EMBL" id="OWV09551.1"/>
    </source>
</evidence>
<dbReference type="PANTHER" id="PTHR43400:SF10">
    <property type="entry name" value="3-OXOSTEROID 1-DEHYDROGENASE"/>
    <property type="match status" value="1"/>
</dbReference>